<dbReference type="EnsemblMetazoa" id="GAUT003182-RA">
    <property type="protein sequence ID" value="GAUT003182-PA"/>
    <property type="gene ID" value="GAUT003182"/>
</dbReference>
<dbReference type="Proteomes" id="UP000078200">
    <property type="component" value="Unassembled WGS sequence"/>
</dbReference>
<evidence type="ECO:0000313" key="2">
    <source>
        <dbReference type="Proteomes" id="UP000078200"/>
    </source>
</evidence>
<proteinExistence type="predicted"/>
<keyword evidence="2" id="KW-1185">Reference proteome</keyword>
<dbReference type="VEuPathDB" id="VectorBase:GAUT003182"/>
<accession>A0A1A9UFG1</accession>
<protein>
    <submittedName>
        <fullName evidence="1">Uncharacterized protein</fullName>
    </submittedName>
</protein>
<organism evidence="1 2">
    <name type="scientific">Glossina austeni</name>
    <name type="common">Savannah tsetse fly</name>
    <dbReference type="NCBI Taxonomy" id="7395"/>
    <lineage>
        <taxon>Eukaryota</taxon>
        <taxon>Metazoa</taxon>
        <taxon>Ecdysozoa</taxon>
        <taxon>Arthropoda</taxon>
        <taxon>Hexapoda</taxon>
        <taxon>Insecta</taxon>
        <taxon>Pterygota</taxon>
        <taxon>Neoptera</taxon>
        <taxon>Endopterygota</taxon>
        <taxon>Diptera</taxon>
        <taxon>Brachycera</taxon>
        <taxon>Muscomorpha</taxon>
        <taxon>Hippoboscoidea</taxon>
        <taxon>Glossinidae</taxon>
        <taxon>Glossina</taxon>
    </lineage>
</organism>
<name>A0A1A9UFG1_GLOAU</name>
<reference evidence="1" key="1">
    <citation type="submission" date="2020-05" db="UniProtKB">
        <authorList>
            <consortium name="EnsemblMetazoa"/>
        </authorList>
    </citation>
    <scope>IDENTIFICATION</scope>
    <source>
        <strain evidence="1">TTRI</strain>
    </source>
</reference>
<dbReference type="AlphaFoldDB" id="A0A1A9UFG1"/>
<evidence type="ECO:0000313" key="1">
    <source>
        <dbReference type="EnsemblMetazoa" id="GAUT003182-PA"/>
    </source>
</evidence>
<sequence>MFTTELIIIQYLARRIRAISMSSASKDNEENAGAEAGHCIAFRFCDSAVVVANVSKRSTILLPP</sequence>